<feature type="domain" description="HTH tetR-type" evidence="3">
    <location>
        <begin position="13"/>
        <end position="73"/>
    </location>
</feature>
<dbReference type="Pfam" id="PF00440">
    <property type="entry name" value="TetR_N"/>
    <property type="match status" value="1"/>
</dbReference>
<evidence type="ECO:0000313" key="5">
    <source>
        <dbReference type="Proteomes" id="UP000199073"/>
    </source>
</evidence>
<dbReference type="PROSITE" id="PS50977">
    <property type="entry name" value="HTH_TETR_2"/>
    <property type="match status" value="1"/>
</dbReference>
<evidence type="ECO:0000313" key="4">
    <source>
        <dbReference type="EMBL" id="SDP47704.1"/>
    </source>
</evidence>
<evidence type="ECO:0000256" key="1">
    <source>
        <dbReference type="ARBA" id="ARBA00023125"/>
    </source>
</evidence>
<name>A0A1H0T180_9BACT</name>
<dbReference type="AlphaFoldDB" id="A0A1H0T180"/>
<evidence type="ECO:0000259" key="3">
    <source>
        <dbReference type="PROSITE" id="PS50977"/>
    </source>
</evidence>
<dbReference type="EMBL" id="FNJI01000021">
    <property type="protein sequence ID" value="SDP47704.1"/>
    <property type="molecule type" value="Genomic_DNA"/>
</dbReference>
<dbReference type="InterPro" id="IPR023772">
    <property type="entry name" value="DNA-bd_HTH_TetR-type_CS"/>
</dbReference>
<dbReference type="PROSITE" id="PS01081">
    <property type="entry name" value="HTH_TETR_1"/>
    <property type="match status" value="1"/>
</dbReference>
<keyword evidence="1 2" id="KW-0238">DNA-binding</keyword>
<dbReference type="InterPro" id="IPR009057">
    <property type="entry name" value="Homeodomain-like_sf"/>
</dbReference>
<dbReference type="RefSeq" id="WP_092224072.1">
    <property type="nucleotide sequence ID" value="NZ_FNJI01000021.1"/>
</dbReference>
<sequence length="204" mass="22955">MAETVVLKGLATEEKKVLILDACLRSLAQHGYGKTTLDIIAQEVGVSKGTLSYYFNNKEELIAASIEHSGNSILETFKEAIANYDEPQQKINVGLNILFDFFYNDFAYINVYYDLLAQGLYSERLRQPLKNVTKRFRDIFLELLMDGDSAKAVNDKSNTMMKAAMLACLVDGIVKQIVIDSEAFRGVDVRKGMENIFNKICETI</sequence>
<evidence type="ECO:0000256" key="2">
    <source>
        <dbReference type="PROSITE-ProRule" id="PRU00335"/>
    </source>
</evidence>
<organism evidence="4 5">
    <name type="scientific">Desulforhopalus singaporensis</name>
    <dbReference type="NCBI Taxonomy" id="91360"/>
    <lineage>
        <taxon>Bacteria</taxon>
        <taxon>Pseudomonadati</taxon>
        <taxon>Thermodesulfobacteriota</taxon>
        <taxon>Desulfobulbia</taxon>
        <taxon>Desulfobulbales</taxon>
        <taxon>Desulfocapsaceae</taxon>
        <taxon>Desulforhopalus</taxon>
    </lineage>
</organism>
<dbReference type="InterPro" id="IPR001647">
    <property type="entry name" value="HTH_TetR"/>
</dbReference>
<dbReference type="InterPro" id="IPR036271">
    <property type="entry name" value="Tet_transcr_reg_TetR-rel_C_sf"/>
</dbReference>
<dbReference type="OrthoDB" id="9808189at2"/>
<dbReference type="Proteomes" id="UP000199073">
    <property type="component" value="Unassembled WGS sequence"/>
</dbReference>
<dbReference type="GO" id="GO:0003677">
    <property type="term" value="F:DNA binding"/>
    <property type="evidence" value="ECO:0007669"/>
    <property type="project" value="UniProtKB-UniRule"/>
</dbReference>
<keyword evidence="5" id="KW-1185">Reference proteome</keyword>
<dbReference type="Gene3D" id="1.10.357.10">
    <property type="entry name" value="Tetracycline Repressor, domain 2"/>
    <property type="match status" value="1"/>
</dbReference>
<dbReference type="SUPFAM" id="SSF48498">
    <property type="entry name" value="Tetracyclin repressor-like, C-terminal domain"/>
    <property type="match status" value="1"/>
</dbReference>
<dbReference type="PANTHER" id="PTHR43479">
    <property type="entry name" value="ACREF/ENVCD OPERON REPRESSOR-RELATED"/>
    <property type="match status" value="1"/>
</dbReference>
<protein>
    <submittedName>
        <fullName evidence="4">Transcriptional regulator, TetR family</fullName>
    </submittedName>
</protein>
<proteinExistence type="predicted"/>
<reference evidence="4 5" key="1">
    <citation type="submission" date="2016-10" db="EMBL/GenBank/DDBJ databases">
        <authorList>
            <person name="de Groot N.N."/>
        </authorList>
    </citation>
    <scope>NUCLEOTIDE SEQUENCE [LARGE SCALE GENOMIC DNA]</scope>
    <source>
        <strain evidence="4 5">DSM 12130</strain>
    </source>
</reference>
<dbReference type="InterPro" id="IPR050624">
    <property type="entry name" value="HTH-type_Tx_Regulator"/>
</dbReference>
<dbReference type="Gene3D" id="1.10.10.60">
    <property type="entry name" value="Homeodomain-like"/>
    <property type="match status" value="1"/>
</dbReference>
<accession>A0A1H0T180</accession>
<dbReference type="PANTHER" id="PTHR43479:SF11">
    <property type="entry name" value="ACREF_ENVCD OPERON REPRESSOR-RELATED"/>
    <property type="match status" value="1"/>
</dbReference>
<dbReference type="SUPFAM" id="SSF46689">
    <property type="entry name" value="Homeodomain-like"/>
    <property type="match status" value="1"/>
</dbReference>
<gene>
    <name evidence="4" type="ORF">SAMN05660330_02901</name>
</gene>
<dbReference type="STRING" id="91360.SAMN05660330_02901"/>
<feature type="DNA-binding region" description="H-T-H motif" evidence="2">
    <location>
        <begin position="36"/>
        <end position="55"/>
    </location>
</feature>
<dbReference type="PRINTS" id="PR00455">
    <property type="entry name" value="HTHTETR"/>
</dbReference>